<feature type="transmembrane region" description="Helical" evidence="1">
    <location>
        <begin position="154"/>
        <end position="175"/>
    </location>
</feature>
<sequence length="220" mass="22966">MSDRAGDAQEDEFDPRLLPWQPVTRRGWILLPGVIVLLSLLVLAATHGVATTALTVRLTDGWRVAALAALCGAVILAVFGRRAYIEVSETAARQNRRAFVGVGIGLALTLAVTGAVSGSSFLASSSLSGLLLFAVQARAEMVRLLDRRPARARGIALGLLALGLLGLLGASWAAFLSDLPGPSQGAVVGDGVVYGTIAIVASILLLRRITRLRRGLRGPA</sequence>
<feature type="transmembrane region" description="Helical" evidence="1">
    <location>
        <begin position="187"/>
        <end position="206"/>
    </location>
</feature>
<evidence type="ECO:0000313" key="2">
    <source>
        <dbReference type="EMBL" id="GAA4264770.1"/>
    </source>
</evidence>
<protein>
    <submittedName>
        <fullName evidence="2">Uncharacterized protein</fullName>
    </submittedName>
</protein>
<evidence type="ECO:0000313" key="3">
    <source>
        <dbReference type="Proteomes" id="UP001501594"/>
    </source>
</evidence>
<gene>
    <name evidence="2" type="ORF">GCM10022256_03820</name>
</gene>
<keyword evidence="3" id="KW-1185">Reference proteome</keyword>
<feature type="transmembrane region" description="Helical" evidence="1">
    <location>
        <begin position="28"/>
        <end position="50"/>
    </location>
</feature>
<accession>A0ABP8DXS8</accession>
<proteinExistence type="predicted"/>
<keyword evidence="1" id="KW-1133">Transmembrane helix</keyword>
<keyword evidence="1" id="KW-0812">Transmembrane</keyword>
<name>A0ABP8DXS8_9MICO</name>
<feature type="transmembrane region" description="Helical" evidence="1">
    <location>
        <begin position="99"/>
        <end position="116"/>
    </location>
</feature>
<reference evidence="3" key="1">
    <citation type="journal article" date="2019" name="Int. J. Syst. Evol. Microbiol.">
        <title>The Global Catalogue of Microorganisms (GCM) 10K type strain sequencing project: providing services to taxonomists for standard genome sequencing and annotation.</title>
        <authorList>
            <consortium name="The Broad Institute Genomics Platform"/>
            <consortium name="The Broad Institute Genome Sequencing Center for Infectious Disease"/>
            <person name="Wu L."/>
            <person name="Ma J."/>
        </authorList>
    </citation>
    <scope>NUCLEOTIDE SEQUENCE [LARGE SCALE GENOMIC DNA]</scope>
    <source>
        <strain evidence="3">JCM 17442</strain>
    </source>
</reference>
<feature type="transmembrane region" description="Helical" evidence="1">
    <location>
        <begin position="62"/>
        <end position="79"/>
    </location>
</feature>
<dbReference type="Proteomes" id="UP001501594">
    <property type="component" value="Unassembled WGS sequence"/>
</dbReference>
<comment type="caution">
    <text evidence="2">The sequence shown here is derived from an EMBL/GenBank/DDBJ whole genome shotgun (WGS) entry which is preliminary data.</text>
</comment>
<dbReference type="EMBL" id="BAABAU010000001">
    <property type="protein sequence ID" value="GAA4264770.1"/>
    <property type="molecule type" value="Genomic_DNA"/>
</dbReference>
<organism evidence="2 3">
    <name type="scientific">Frondihabitans peucedani</name>
    <dbReference type="NCBI Taxonomy" id="598626"/>
    <lineage>
        <taxon>Bacteria</taxon>
        <taxon>Bacillati</taxon>
        <taxon>Actinomycetota</taxon>
        <taxon>Actinomycetes</taxon>
        <taxon>Micrococcales</taxon>
        <taxon>Microbacteriaceae</taxon>
        <taxon>Frondihabitans</taxon>
    </lineage>
</organism>
<feature type="transmembrane region" description="Helical" evidence="1">
    <location>
        <begin position="122"/>
        <end position="142"/>
    </location>
</feature>
<evidence type="ECO:0000256" key="1">
    <source>
        <dbReference type="SAM" id="Phobius"/>
    </source>
</evidence>
<keyword evidence="1" id="KW-0472">Membrane</keyword>